<gene>
    <name evidence="1" type="primary">glgE_3</name>
    <name evidence="1" type="ORF">CM83_101497</name>
</gene>
<accession>A0A0A9WL71</accession>
<proteinExistence type="predicted"/>
<keyword evidence="1" id="KW-0808">Transferase</keyword>
<sequence length="194" mass="20590">MGVIGCRKVPQFARLQTYVGVKGAEDVVSDVIGAAAPAILESGEGDTAVDCARETGPISGASLAPTLATLQALLSLHIRLPLWAVSSNIGNTAKPSPPPPPLLRGSVSTLEANPFPDMRECCFYRWITVSVFSNNVLDVGTSASKIVSLCIVSPLKHTPLPIFSSYVSIACDLWVQSRIPAYLSTHLPYAVRVM</sequence>
<reference evidence="1" key="2">
    <citation type="submission" date="2014-07" db="EMBL/GenBank/DDBJ databases">
        <authorList>
            <person name="Hull J."/>
        </authorList>
    </citation>
    <scope>NUCLEOTIDE SEQUENCE</scope>
</reference>
<name>A0A0A9WL71_LYGHE</name>
<dbReference type="AlphaFoldDB" id="A0A0A9WL71"/>
<organism evidence="1">
    <name type="scientific">Lygus hesperus</name>
    <name type="common">Western plant bug</name>
    <dbReference type="NCBI Taxonomy" id="30085"/>
    <lineage>
        <taxon>Eukaryota</taxon>
        <taxon>Metazoa</taxon>
        <taxon>Ecdysozoa</taxon>
        <taxon>Arthropoda</taxon>
        <taxon>Hexapoda</taxon>
        <taxon>Insecta</taxon>
        <taxon>Pterygota</taxon>
        <taxon>Neoptera</taxon>
        <taxon>Paraneoptera</taxon>
        <taxon>Hemiptera</taxon>
        <taxon>Heteroptera</taxon>
        <taxon>Panheteroptera</taxon>
        <taxon>Cimicomorpha</taxon>
        <taxon>Miridae</taxon>
        <taxon>Mirini</taxon>
        <taxon>Lygus</taxon>
    </lineage>
</organism>
<reference evidence="1" key="1">
    <citation type="journal article" date="2014" name="PLoS ONE">
        <title>Transcriptome-Based Identification of ABC Transporters in the Western Tarnished Plant Bug Lygus hesperus.</title>
        <authorList>
            <person name="Hull J.J."/>
            <person name="Chaney K."/>
            <person name="Geib S.M."/>
            <person name="Fabrick J.A."/>
            <person name="Brent C.S."/>
            <person name="Walsh D."/>
            <person name="Lavine L.C."/>
        </authorList>
    </citation>
    <scope>NUCLEOTIDE SEQUENCE</scope>
</reference>
<feature type="non-terminal residue" evidence="1">
    <location>
        <position position="194"/>
    </location>
</feature>
<dbReference type="EMBL" id="GBHO01036341">
    <property type="protein sequence ID" value="JAG07263.1"/>
    <property type="molecule type" value="Transcribed_RNA"/>
</dbReference>
<dbReference type="GO" id="GO:0016740">
    <property type="term" value="F:transferase activity"/>
    <property type="evidence" value="ECO:0007669"/>
    <property type="project" value="UniProtKB-KW"/>
</dbReference>
<evidence type="ECO:0000313" key="1">
    <source>
        <dbReference type="EMBL" id="JAG07263.1"/>
    </source>
</evidence>
<protein>
    <submittedName>
        <fullName evidence="1">Alpha-1,4-glucan:maltose-1-phosphate maltosyltransferase</fullName>
    </submittedName>
</protein>